<name>A0A417Y3U0_9ACTN</name>
<dbReference type="AlphaFoldDB" id="A0A417Y3U0"/>
<feature type="region of interest" description="Disordered" evidence="1">
    <location>
        <begin position="1"/>
        <end position="60"/>
    </location>
</feature>
<accession>A0A417Y3U0</accession>
<sequence>MIEMIGLAACGDDAGSEPTSSGETSAGRSAEGAGLVGFGDEVGDPVTGSKPDRGEDVEGESLALPAGFPEKEIPLLSGRITSATGDEESGGWDVTIAVGCWDEIVCEEATYKQAARALRGAGFTEGVTTIDGETYGKAVVGGFDSDAFHVDVVAYGQEEGTILVAYVVRPAR</sequence>
<evidence type="ECO:0000313" key="3">
    <source>
        <dbReference type="Proteomes" id="UP000283644"/>
    </source>
</evidence>
<organism evidence="2 3">
    <name type="scientific">Nocardioides immobilis</name>
    <dbReference type="NCBI Taxonomy" id="2049295"/>
    <lineage>
        <taxon>Bacteria</taxon>
        <taxon>Bacillati</taxon>
        <taxon>Actinomycetota</taxon>
        <taxon>Actinomycetes</taxon>
        <taxon>Propionibacteriales</taxon>
        <taxon>Nocardioidaceae</taxon>
        <taxon>Nocardioides</taxon>
    </lineage>
</organism>
<dbReference type="Proteomes" id="UP000283644">
    <property type="component" value="Unassembled WGS sequence"/>
</dbReference>
<proteinExistence type="predicted"/>
<dbReference type="RefSeq" id="WP_118925327.1">
    <property type="nucleotide sequence ID" value="NZ_QXGH01000014.1"/>
</dbReference>
<dbReference type="EMBL" id="QXGH01000014">
    <property type="protein sequence ID" value="RHW27231.1"/>
    <property type="molecule type" value="Genomic_DNA"/>
</dbReference>
<feature type="compositionally biased region" description="Polar residues" evidence="1">
    <location>
        <begin position="17"/>
        <end position="27"/>
    </location>
</feature>
<evidence type="ECO:0000256" key="1">
    <source>
        <dbReference type="SAM" id="MobiDB-lite"/>
    </source>
</evidence>
<gene>
    <name evidence="2" type="ORF">D0Z08_11290</name>
</gene>
<comment type="caution">
    <text evidence="2">The sequence shown here is derived from an EMBL/GenBank/DDBJ whole genome shotgun (WGS) entry which is preliminary data.</text>
</comment>
<protein>
    <submittedName>
        <fullName evidence="2">Uncharacterized protein</fullName>
    </submittedName>
</protein>
<keyword evidence="3" id="KW-1185">Reference proteome</keyword>
<reference evidence="2 3" key="1">
    <citation type="submission" date="2018-09" db="EMBL/GenBank/DDBJ databases">
        <title>Genome sequencing of Nocardioides immobilis CCTCC AB 2017083 for comparison to Nocardioides silvaticus.</title>
        <authorList>
            <person name="Li C."/>
            <person name="Wang G."/>
        </authorList>
    </citation>
    <scope>NUCLEOTIDE SEQUENCE [LARGE SCALE GENOMIC DNA]</scope>
    <source>
        <strain evidence="2 3">CCTCC AB 2017083</strain>
    </source>
</reference>
<evidence type="ECO:0000313" key="2">
    <source>
        <dbReference type="EMBL" id="RHW27231.1"/>
    </source>
</evidence>